<evidence type="ECO:0000256" key="8">
    <source>
        <dbReference type="ARBA" id="ARBA00023014"/>
    </source>
</evidence>
<feature type="binding site" evidence="10">
    <location>
        <position position="160"/>
    </location>
    <ligand>
        <name>pyridoxal 5'-phosphate</name>
        <dbReference type="ChEBI" id="CHEBI:597326"/>
    </ligand>
</feature>
<keyword evidence="4 10" id="KW-0001">2Fe-2S</keyword>
<sequence>MRTPIYLDYAASTPMDPRVAEQMSDCLTMEGNFGNPASRSHKYGWLAEEAVEVARLNMAELINADAREIVITSGATESDNLALKGAAHYYSSAAGGEKGRHIITSAYEHKAVLDSCKHLESEGYELTYLVPDADGLISVESVRNALRADTILVSIMHVNNELGTVNDVAEIGRLCRERSVVFHVDAAQSVGKIPVDVQAMSADLLSVSAHKLYGPKGIGCLYVRRDPSIKIEAQIHGGGHERGMRSGTLPTHQIVGMGAAASIARDELEQEMAVLSTLKDRLWNGINELEGVQLNGSFEQRIPGILNISFEGVDGETLLMSLNDLAVSTGSACTSATVEPSYVLKVLGLKDELAHASIRFSIGRFTTEEEIDYTIDKVVGVVKRLRA</sequence>
<dbReference type="InterPro" id="IPR016454">
    <property type="entry name" value="Cysteine_dSase"/>
</dbReference>
<dbReference type="InterPro" id="IPR000192">
    <property type="entry name" value="Aminotrans_V_dom"/>
</dbReference>
<evidence type="ECO:0000259" key="11">
    <source>
        <dbReference type="Pfam" id="PF00266"/>
    </source>
</evidence>
<keyword evidence="13" id="KW-1185">Reference proteome</keyword>
<evidence type="ECO:0000256" key="7">
    <source>
        <dbReference type="ARBA" id="ARBA00023004"/>
    </source>
</evidence>
<feature type="binding site" evidence="10">
    <location>
        <position position="188"/>
    </location>
    <ligand>
        <name>pyridoxal 5'-phosphate</name>
        <dbReference type="ChEBI" id="CHEBI:597326"/>
    </ligand>
</feature>
<keyword evidence="5 10" id="KW-0479">Metal-binding</keyword>
<feature type="active site" description="Cysteine persulfide intermediate" evidence="10">
    <location>
        <position position="333"/>
    </location>
</feature>
<dbReference type="InterPro" id="IPR015424">
    <property type="entry name" value="PyrdxlP-dep_Trfase"/>
</dbReference>
<dbReference type="NCBIfam" id="NF010611">
    <property type="entry name" value="PRK14012.1"/>
    <property type="match status" value="1"/>
</dbReference>
<evidence type="ECO:0000313" key="12">
    <source>
        <dbReference type="EMBL" id="GAA3911459.1"/>
    </source>
</evidence>
<feature type="binding site" evidence="10">
    <location>
        <begin position="208"/>
        <end position="210"/>
    </location>
    <ligand>
        <name>pyridoxal 5'-phosphate</name>
        <dbReference type="ChEBI" id="CHEBI:597326"/>
    </ligand>
</feature>
<protein>
    <recommendedName>
        <fullName evidence="10">Cysteine desulfurase IscS</fullName>
        <ecNumber evidence="10">2.8.1.7</ecNumber>
    </recommendedName>
</protein>
<evidence type="ECO:0000256" key="5">
    <source>
        <dbReference type="ARBA" id="ARBA00022723"/>
    </source>
</evidence>
<evidence type="ECO:0000256" key="10">
    <source>
        <dbReference type="HAMAP-Rule" id="MF_00331"/>
    </source>
</evidence>
<comment type="pathway">
    <text evidence="10">Cofactor biosynthesis; iron-sulfur cluster biosynthesis.</text>
</comment>
<dbReference type="Pfam" id="PF00266">
    <property type="entry name" value="Aminotran_5"/>
    <property type="match status" value="1"/>
</dbReference>
<evidence type="ECO:0000256" key="9">
    <source>
        <dbReference type="ARBA" id="ARBA00050776"/>
    </source>
</evidence>
<comment type="similarity">
    <text evidence="2 10">Belongs to the class-V pyridoxal-phosphate-dependent aminotransferase family. NifS/IscS subfamily.</text>
</comment>
<accession>A0ABP7LZ53</accession>
<evidence type="ECO:0000256" key="1">
    <source>
        <dbReference type="ARBA" id="ARBA00001933"/>
    </source>
</evidence>
<feature type="binding site" evidence="10">
    <location>
        <begin position="75"/>
        <end position="76"/>
    </location>
    <ligand>
        <name>pyridoxal 5'-phosphate</name>
        <dbReference type="ChEBI" id="CHEBI:597326"/>
    </ligand>
</feature>
<dbReference type="SUPFAM" id="SSF53383">
    <property type="entry name" value="PLP-dependent transferases"/>
    <property type="match status" value="1"/>
</dbReference>
<dbReference type="Proteomes" id="UP001501565">
    <property type="component" value="Unassembled WGS sequence"/>
</dbReference>
<keyword evidence="6 10" id="KW-0663">Pyridoxal phosphate</keyword>
<evidence type="ECO:0000256" key="2">
    <source>
        <dbReference type="ARBA" id="ARBA00006490"/>
    </source>
</evidence>
<proteinExistence type="inferred from homology"/>
<gene>
    <name evidence="10 12" type="primary">iscS</name>
    <name evidence="12" type="ORF">GCM10022277_02530</name>
</gene>
<evidence type="ECO:0000256" key="6">
    <source>
        <dbReference type="ARBA" id="ARBA00022898"/>
    </source>
</evidence>
<dbReference type="EMBL" id="BAABBN010000004">
    <property type="protein sequence ID" value="GAA3911459.1"/>
    <property type="molecule type" value="Genomic_DNA"/>
</dbReference>
<reference evidence="13" key="1">
    <citation type="journal article" date="2019" name="Int. J. Syst. Evol. Microbiol.">
        <title>The Global Catalogue of Microorganisms (GCM) 10K type strain sequencing project: providing services to taxonomists for standard genome sequencing and annotation.</title>
        <authorList>
            <consortium name="The Broad Institute Genomics Platform"/>
            <consortium name="The Broad Institute Genome Sequencing Center for Infectious Disease"/>
            <person name="Wu L."/>
            <person name="Ma J."/>
        </authorList>
    </citation>
    <scope>NUCLEOTIDE SEQUENCE [LARGE SCALE GENOMIC DNA]</scope>
    <source>
        <strain evidence="13">JCM 17551</strain>
    </source>
</reference>
<evidence type="ECO:0000256" key="4">
    <source>
        <dbReference type="ARBA" id="ARBA00022714"/>
    </source>
</evidence>
<comment type="subunit">
    <text evidence="10">Homodimer. Forms a heterotetramer with IscU, interacts with other sulfur acceptors.</text>
</comment>
<dbReference type="InterPro" id="IPR015421">
    <property type="entry name" value="PyrdxlP-dep_Trfase_major"/>
</dbReference>
<evidence type="ECO:0000313" key="13">
    <source>
        <dbReference type="Proteomes" id="UP001501565"/>
    </source>
</evidence>
<comment type="catalytic activity">
    <reaction evidence="9 10">
        <text>(sulfur carrier)-H + L-cysteine = (sulfur carrier)-SH + L-alanine</text>
        <dbReference type="Rhea" id="RHEA:43892"/>
        <dbReference type="Rhea" id="RHEA-COMP:14737"/>
        <dbReference type="Rhea" id="RHEA-COMP:14739"/>
        <dbReference type="ChEBI" id="CHEBI:29917"/>
        <dbReference type="ChEBI" id="CHEBI:35235"/>
        <dbReference type="ChEBI" id="CHEBI:57972"/>
        <dbReference type="ChEBI" id="CHEBI:64428"/>
        <dbReference type="EC" id="2.8.1.7"/>
    </reaction>
</comment>
<keyword evidence="3 10" id="KW-0808">Transferase</keyword>
<keyword evidence="7 10" id="KW-0408">Iron</keyword>
<feature type="binding site" evidence="10">
    <location>
        <position position="248"/>
    </location>
    <ligand>
        <name>pyridoxal 5'-phosphate</name>
        <dbReference type="ChEBI" id="CHEBI:597326"/>
    </ligand>
</feature>
<organism evidence="12 13">
    <name type="scientific">Litoribacillus peritrichatus</name>
    <dbReference type="NCBI Taxonomy" id="718191"/>
    <lineage>
        <taxon>Bacteria</taxon>
        <taxon>Pseudomonadati</taxon>
        <taxon>Pseudomonadota</taxon>
        <taxon>Gammaproteobacteria</taxon>
        <taxon>Oceanospirillales</taxon>
        <taxon>Oceanospirillaceae</taxon>
        <taxon>Litoribacillus</taxon>
    </lineage>
</organism>
<comment type="subcellular location">
    <subcellularLocation>
        <location evidence="10">Cytoplasm</location>
    </subcellularLocation>
</comment>
<dbReference type="RefSeq" id="WP_344794656.1">
    <property type="nucleotide sequence ID" value="NZ_BAABBN010000004.1"/>
</dbReference>
<dbReference type="InterPro" id="IPR015422">
    <property type="entry name" value="PyrdxlP-dep_Trfase_small"/>
</dbReference>
<dbReference type="PANTHER" id="PTHR11601:SF34">
    <property type="entry name" value="CYSTEINE DESULFURASE"/>
    <property type="match status" value="1"/>
</dbReference>
<dbReference type="InterPro" id="IPR010240">
    <property type="entry name" value="Cys_deSase_IscS"/>
</dbReference>
<comment type="caution">
    <text evidence="12">The sequence shown here is derived from an EMBL/GenBank/DDBJ whole genome shotgun (WGS) entry which is preliminary data.</text>
</comment>
<comment type="cofactor">
    <cofactor evidence="1 10">
        <name>pyridoxal 5'-phosphate</name>
        <dbReference type="ChEBI" id="CHEBI:597326"/>
    </cofactor>
</comment>
<keyword evidence="8 10" id="KW-0411">Iron-sulfur</keyword>
<name>A0ABP7LZ53_9GAMM</name>
<evidence type="ECO:0000256" key="3">
    <source>
        <dbReference type="ARBA" id="ARBA00022679"/>
    </source>
</evidence>
<feature type="binding site" description="via persulfide group" evidence="10">
    <location>
        <position position="333"/>
    </location>
    <ligand>
        <name>[2Fe-2S] cluster</name>
        <dbReference type="ChEBI" id="CHEBI:190135"/>
        <note>ligand shared with IscU</note>
    </ligand>
</feature>
<feature type="domain" description="Aminotransferase class V" evidence="11">
    <location>
        <begin position="5"/>
        <end position="373"/>
    </location>
</feature>
<dbReference type="PANTHER" id="PTHR11601">
    <property type="entry name" value="CYSTEINE DESULFURYLASE FAMILY MEMBER"/>
    <property type="match status" value="1"/>
</dbReference>
<dbReference type="EC" id="2.8.1.7" evidence="10"/>
<dbReference type="HAMAP" id="MF_00331">
    <property type="entry name" value="Cys_desulf_IscS"/>
    <property type="match status" value="1"/>
</dbReference>
<dbReference type="Gene3D" id="3.90.1150.10">
    <property type="entry name" value="Aspartate Aminotransferase, domain 1"/>
    <property type="match status" value="1"/>
</dbReference>
<feature type="modified residue" description="N6-(pyridoxal phosphate)lysine" evidence="10">
    <location>
        <position position="211"/>
    </location>
</feature>
<keyword evidence="10" id="KW-0963">Cytoplasm</keyword>
<dbReference type="Gene3D" id="3.40.640.10">
    <property type="entry name" value="Type I PLP-dependent aspartate aminotransferase-like (Major domain)"/>
    <property type="match status" value="1"/>
</dbReference>
<comment type="function">
    <text evidence="10">Master enzyme that delivers sulfur to a number of partners involved in Fe-S cluster assembly, tRNA modification or cofactor biosynthesis. Catalyzes the removal of elemental sulfur atoms from cysteine to produce alanine. Functions as a sulfur delivery protein for Fe-S cluster synthesis onto IscU, an Fe-S scaffold assembly protein, as well as other S acceptor proteins.</text>
</comment>
<dbReference type="PIRSF" id="PIRSF005572">
    <property type="entry name" value="NifS"/>
    <property type="match status" value="1"/>
</dbReference>